<dbReference type="GO" id="GO:0015031">
    <property type="term" value="P:protein transport"/>
    <property type="evidence" value="ECO:0007669"/>
    <property type="project" value="UniProtKB-KW"/>
</dbReference>
<evidence type="ECO:0000256" key="8">
    <source>
        <dbReference type="ARBA" id="ARBA00023010"/>
    </source>
</evidence>
<comment type="similarity">
    <text evidence="2">Belongs to the YajC family.</text>
</comment>
<gene>
    <name evidence="12" type="ORF">AN218_12825</name>
</gene>
<protein>
    <recommendedName>
        <fullName evidence="14">Preprotein translocase, YajC subunit</fullName>
    </recommendedName>
</protein>
<feature type="transmembrane region" description="Helical" evidence="11">
    <location>
        <begin position="6"/>
        <end position="23"/>
    </location>
</feature>
<evidence type="ECO:0000256" key="3">
    <source>
        <dbReference type="ARBA" id="ARBA00022448"/>
    </source>
</evidence>
<comment type="caution">
    <text evidence="12">The sequence shown here is derived from an EMBL/GenBank/DDBJ whole genome shotgun (WGS) entry which is preliminary data.</text>
</comment>
<dbReference type="InterPro" id="IPR003849">
    <property type="entry name" value="Preprotein_translocase_YajC"/>
</dbReference>
<keyword evidence="9 11" id="KW-0472">Membrane</keyword>
<dbReference type="PANTHER" id="PTHR33909">
    <property type="entry name" value="SEC TRANSLOCON ACCESSORY COMPLEX SUBUNIT YAJC"/>
    <property type="match status" value="1"/>
</dbReference>
<dbReference type="Proteomes" id="UP000176005">
    <property type="component" value="Unassembled WGS sequence"/>
</dbReference>
<dbReference type="EMBL" id="LJGW01000223">
    <property type="protein sequence ID" value="OEV11419.1"/>
    <property type="molecule type" value="Genomic_DNA"/>
</dbReference>
<evidence type="ECO:0000313" key="13">
    <source>
        <dbReference type="Proteomes" id="UP000176005"/>
    </source>
</evidence>
<evidence type="ECO:0000256" key="1">
    <source>
        <dbReference type="ARBA" id="ARBA00004162"/>
    </source>
</evidence>
<keyword evidence="5 11" id="KW-0812">Transmembrane</keyword>
<evidence type="ECO:0000256" key="4">
    <source>
        <dbReference type="ARBA" id="ARBA00022475"/>
    </source>
</evidence>
<evidence type="ECO:0000256" key="7">
    <source>
        <dbReference type="ARBA" id="ARBA00022989"/>
    </source>
</evidence>
<reference evidence="12 13" key="1">
    <citation type="journal article" date="2016" name="Front. Microbiol.">
        <title>Comparative Genomics Analysis of Streptomyces Species Reveals Their Adaptation to the Marine Environment and Their Diversity at the Genomic Level.</title>
        <authorList>
            <person name="Tian X."/>
            <person name="Zhang Z."/>
            <person name="Yang T."/>
            <person name="Chen M."/>
            <person name="Li J."/>
            <person name="Chen F."/>
            <person name="Yang J."/>
            <person name="Li W."/>
            <person name="Zhang B."/>
            <person name="Zhang Z."/>
            <person name="Wu J."/>
            <person name="Zhang C."/>
            <person name="Long L."/>
            <person name="Xiao J."/>
        </authorList>
    </citation>
    <scope>NUCLEOTIDE SEQUENCE [LARGE SCALE GENOMIC DNA]</scope>
    <source>
        <strain evidence="12 13">SCSIO 10429</strain>
    </source>
</reference>
<dbReference type="PANTHER" id="PTHR33909:SF1">
    <property type="entry name" value="SEC TRANSLOCON ACCESSORY COMPLEX SUBUNIT YAJC"/>
    <property type="match status" value="1"/>
</dbReference>
<evidence type="ECO:0000256" key="9">
    <source>
        <dbReference type="ARBA" id="ARBA00023136"/>
    </source>
</evidence>
<accession>A0A1E7L5G5</accession>
<dbReference type="GO" id="GO:0005886">
    <property type="term" value="C:plasma membrane"/>
    <property type="evidence" value="ECO:0007669"/>
    <property type="project" value="UniProtKB-SubCell"/>
</dbReference>
<keyword evidence="7 11" id="KW-1133">Transmembrane helix</keyword>
<keyword evidence="4" id="KW-1003">Cell membrane</keyword>
<feature type="region of interest" description="Disordered" evidence="10">
    <location>
        <begin position="93"/>
        <end position="172"/>
    </location>
</feature>
<evidence type="ECO:0000256" key="11">
    <source>
        <dbReference type="SAM" id="Phobius"/>
    </source>
</evidence>
<comment type="subcellular location">
    <subcellularLocation>
        <location evidence="1">Cell membrane</location>
        <topology evidence="1">Single-pass membrane protein</topology>
    </subcellularLocation>
</comment>
<keyword evidence="8" id="KW-0811">Translocation</keyword>
<keyword evidence="3" id="KW-0813">Transport</keyword>
<evidence type="ECO:0000313" key="12">
    <source>
        <dbReference type="EMBL" id="OEV11419.1"/>
    </source>
</evidence>
<proteinExistence type="inferred from homology"/>
<evidence type="ECO:0000256" key="5">
    <source>
        <dbReference type="ARBA" id="ARBA00022692"/>
    </source>
</evidence>
<dbReference type="PATRIC" id="fig|518642.10.peg.2382"/>
<evidence type="ECO:0008006" key="14">
    <source>
        <dbReference type="Google" id="ProtNLM"/>
    </source>
</evidence>
<dbReference type="RefSeq" id="WP_070016983.1">
    <property type="nucleotide sequence ID" value="NZ_LJGW01000223.1"/>
</dbReference>
<dbReference type="AlphaFoldDB" id="A0A1E7L5G5"/>
<sequence length="172" mass="18181">MNIVTLLPFIVLIGAMFLMTRSAKNKQRQAAKMRDAMSPGTGVRTIGGMYATVKEIRDDTVLLEVAPGTHALYAKNAVGAVLEEEEYERIVNGAPADLEVGDTVVPDDASSLTSDDDAAVGSKVDFEKSSDEDGDDSGADGDARRAAADAKSEQAEGDDQPEDAKRKGTDSE</sequence>
<dbReference type="NCBIfam" id="TIGR00739">
    <property type="entry name" value="yajC"/>
    <property type="match status" value="1"/>
</dbReference>
<evidence type="ECO:0000256" key="6">
    <source>
        <dbReference type="ARBA" id="ARBA00022927"/>
    </source>
</evidence>
<name>A0A1E7L5G5_9ACTN</name>
<feature type="compositionally biased region" description="Basic and acidic residues" evidence="10">
    <location>
        <begin position="141"/>
        <end position="154"/>
    </location>
</feature>
<dbReference type="SMART" id="SM01323">
    <property type="entry name" value="YajC"/>
    <property type="match status" value="1"/>
</dbReference>
<dbReference type="Pfam" id="PF02699">
    <property type="entry name" value="YajC"/>
    <property type="match status" value="1"/>
</dbReference>
<evidence type="ECO:0000256" key="10">
    <source>
        <dbReference type="SAM" id="MobiDB-lite"/>
    </source>
</evidence>
<evidence type="ECO:0000256" key="2">
    <source>
        <dbReference type="ARBA" id="ARBA00006742"/>
    </source>
</evidence>
<keyword evidence="6" id="KW-0653">Protein transport</keyword>
<feature type="compositionally biased region" description="Basic and acidic residues" evidence="10">
    <location>
        <begin position="162"/>
        <end position="172"/>
    </location>
</feature>
<organism evidence="12 13">
    <name type="scientific">Streptomyces nanshensis</name>
    <dbReference type="NCBI Taxonomy" id="518642"/>
    <lineage>
        <taxon>Bacteria</taxon>
        <taxon>Bacillati</taxon>
        <taxon>Actinomycetota</taxon>
        <taxon>Actinomycetes</taxon>
        <taxon>Kitasatosporales</taxon>
        <taxon>Streptomycetaceae</taxon>
        <taxon>Streptomyces</taxon>
    </lineage>
</organism>
<keyword evidence="13" id="KW-1185">Reference proteome</keyword>